<dbReference type="Proteomes" id="UP000077428">
    <property type="component" value="Unassembled WGS sequence"/>
</dbReference>
<organism evidence="1 2">
    <name type="scientific">Methanobrevibacter oralis</name>
    <dbReference type="NCBI Taxonomy" id="66851"/>
    <lineage>
        <taxon>Archaea</taxon>
        <taxon>Methanobacteriati</taxon>
        <taxon>Methanobacteriota</taxon>
        <taxon>Methanomada group</taxon>
        <taxon>Methanobacteria</taxon>
        <taxon>Methanobacteriales</taxon>
        <taxon>Methanobacteriaceae</taxon>
        <taxon>Methanobrevibacter</taxon>
    </lineage>
</organism>
<comment type="caution">
    <text evidence="1">The sequence shown here is derived from an EMBL/GenBank/DDBJ whole genome shotgun (WGS) entry which is preliminary data.</text>
</comment>
<protein>
    <submittedName>
        <fullName evidence="1">Uncharacterized protein</fullName>
    </submittedName>
</protein>
<name>A0A166BWL6_METOA</name>
<accession>A0A166BWL6</accession>
<keyword evidence="2" id="KW-1185">Reference proteome</keyword>
<dbReference type="PATRIC" id="fig|66851.6.peg.343"/>
<gene>
    <name evidence="1" type="ORF">MBORA_02930</name>
</gene>
<dbReference type="EMBL" id="LWMU01000043">
    <property type="protein sequence ID" value="KZX13888.1"/>
    <property type="molecule type" value="Genomic_DNA"/>
</dbReference>
<sequence>MKNRKYIIDDGKAHFVRNRKTTLGSIIKYPFYDCGRTTAVEAINFY</sequence>
<dbReference type="AlphaFoldDB" id="A0A166BWL6"/>
<reference evidence="2" key="1">
    <citation type="journal article" date="2016" name="Genome Announc.">
        <title>Draft Genome Sequences of Methanobrevibacter curvatus DSM11111, Methanobrevibacter cuticularis DSM11139, Methanobrevibacter filiformis DSM11501, and Methanobrevibacter oralis DSM7256.</title>
        <authorList>
            <person name="Poehlein A."/>
            <person name="Seedorf H."/>
        </authorList>
    </citation>
    <scope>NUCLEOTIDE SEQUENCE [LARGE SCALE GENOMIC DNA]</scope>
    <source>
        <strain evidence="2">DSM 7256 / JCM 30027 / ZR</strain>
    </source>
</reference>
<proteinExistence type="predicted"/>
<evidence type="ECO:0000313" key="2">
    <source>
        <dbReference type="Proteomes" id="UP000077428"/>
    </source>
</evidence>
<evidence type="ECO:0000313" key="1">
    <source>
        <dbReference type="EMBL" id="KZX13888.1"/>
    </source>
</evidence>